<dbReference type="Proteomes" id="UP000287651">
    <property type="component" value="Unassembled WGS sequence"/>
</dbReference>
<proteinExistence type="predicted"/>
<gene>
    <name evidence="1" type="ORF">B296_00017759</name>
</gene>
<comment type="caution">
    <text evidence="1">The sequence shown here is derived from an EMBL/GenBank/DDBJ whole genome shotgun (WGS) entry which is preliminary data.</text>
</comment>
<protein>
    <submittedName>
        <fullName evidence="1">Uncharacterized protein</fullName>
    </submittedName>
</protein>
<evidence type="ECO:0000313" key="1">
    <source>
        <dbReference type="EMBL" id="RRT80199.1"/>
    </source>
</evidence>
<evidence type="ECO:0000313" key="2">
    <source>
        <dbReference type="Proteomes" id="UP000287651"/>
    </source>
</evidence>
<reference evidence="1 2" key="1">
    <citation type="journal article" date="2014" name="Agronomy (Basel)">
        <title>A Draft Genome Sequence for Ensete ventricosum, the Drought-Tolerant Tree Against Hunger.</title>
        <authorList>
            <person name="Harrison J."/>
            <person name="Moore K.A."/>
            <person name="Paszkiewicz K."/>
            <person name="Jones T."/>
            <person name="Grant M."/>
            <person name="Ambacheew D."/>
            <person name="Muzemil S."/>
            <person name="Studholme D.J."/>
        </authorList>
    </citation>
    <scope>NUCLEOTIDE SEQUENCE [LARGE SCALE GENOMIC DNA]</scope>
</reference>
<sequence length="75" mass="8522">MLYSGVTREWMGEGELPKERTQSEVVEALRCLDCSSAHIRLREPDKSKDKAEMEVDSEEYHNAVEVNLPIAKKGT</sequence>
<dbReference type="AlphaFoldDB" id="A0A444F7M9"/>
<name>A0A444F7M9_ENSVE</name>
<accession>A0A444F7M9</accession>
<organism evidence="1 2">
    <name type="scientific">Ensete ventricosum</name>
    <name type="common">Abyssinian banana</name>
    <name type="synonym">Musa ensete</name>
    <dbReference type="NCBI Taxonomy" id="4639"/>
    <lineage>
        <taxon>Eukaryota</taxon>
        <taxon>Viridiplantae</taxon>
        <taxon>Streptophyta</taxon>
        <taxon>Embryophyta</taxon>
        <taxon>Tracheophyta</taxon>
        <taxon>Spermatophyta</taxon>
        <taxon>Magnoliopsida</taxon>
        <taxon>Liliopsida</taxon>
        <taxon>Zingiberales</taxon>
        <taxon>Musaceae</taxon>
        <taxon>Ensete</taxon>
    </lineage>
</organism>
<dbReference type="EMBL" id="AMZH03001202">
    <property type="protein sequence ID" value="RRT80199.1"/>
    <property type="molecule type" value="Genomic_DNA"/>
</dbReference>